<evidence type="ECO:0000256" key="1">
    <source>
        <dbReference type="SAM" id="MobiDB-lite"/>
    </source>
</evidence>
<feature type="region of interest" description="Disordered" evidence="1">
    <location>
        <begin position="155"/>
        <end position="175"/>
    </location>
</feature>
<dbReference type="HOGENOM" id="CLU_012253_0_1_7"/>
<dbReference type="Gene3D" id="2.120.10.30">
    <property type="entry name" value="TolB, C-terminal domain"/>
    <property type="match status" value="1"/>
</dbReference>
<dbReference type="PANTHER" id="PTHR19328:SF13">
    <property type="entry name" value="HIPL1 PROTEIN"/>
    <property type="match status" value="1"/>
</dbReference>
<keyword evidence="2" id="KW-0732">Signal</keyword>
<feature type="compositionally biased region" description="Basic and acidic residues" evidence="1">
    <location>
        <begin position="155"/>
        <end position="164"/>
    </location>
</feature>
<dbReference type="PATRIC" id="fig|1429438.4.peg.1268"/>
<feature type="signal peptide" evidence="2">
    <location>
        <begin position="1"/>
        <end position="26"/>
    </location>
</feature>
<evidence type="ECO:0000256" key="2">
    <source>
        <dbReference type="SAM" id="SignalP"/>
    </source>
</evidence>
<dbReference type="Proteomes" id="UP000019141">
    <property type="component" value="Unassembled WGS sequence"/>
</dbReference>
<feature type="chain" id="PRO_5004846136" evidence="2">
    <location>
        <begin position="27"/>
        <end position="427"/>
    </location>
</feature>
<dbReference type="EMBL" id="AZHW01000193">
    <property type="protein sequence ID" value="ETX01876.1"/>
    <property type="molecule type" value="Genomic_DNA"/>
</dbReference>
<keyword evidence="5" id="KW-1185">Reference proteome</keyword>
<evidence type="ECO:0000259" key="3">
    <source>
        <dbReference type="Pfam" id="PF07995"/>
    </source>
</evidence>
<proteinExistence type="predicted"/>
<dbReference type="SUPFAM" id="SSF50952">
    <property type="entry name" value="Soluble quinoprotein glucose dehydrogenase"/>
    <property type="match status" value="1"/>
</dbReference>
<dbReference type="AlphaFoldDB" id="W4LVV1"/>
<dbReference type="PANTHER" id="PTHR19328">
    <property type="entry name" value="HEDGEHOG-INTERACTING PROTEIN"/>
    <property type="match status" value="1"/>
</dbReference>
<dbReference type="InterPro" id="IPR011042">
    <property type="entry name" value="6-blade_b-propeller_TolB-like"/>
</dbReference>
<dbReference type="InterPro" id="IPR012938">
    <property type="entry name" value="Glc/Sorbosone_DH"/>
</dbReference>
<comment type="caution">
    <text evidence="4">The sequence shown here is derived from an EMBL/GenBank/DDBJ whole genome shotgun (WGS) entry which is preliminary data.</text>
</comment>
<protein>
    <submittedName>
        <fullName evidence="4">Soluble aldose sugar dehydrogenase</fullName>
    </submittedName>
</protein>
<organism evidence="4 5">
    <name type="scientific">Entotheonella factor</name>
    <dbReference type="NCBI Taxonomy" id="1429438"/>
    <lineage>
        <taxon>Bacteria</taxon>
        <taxon>Pseudomonadati</taxon>
        <taxon>Nitrospinota/Tectimicrobiota group</taxon>
        <taxon>Candidatus Tectimicrobiota</taxon>
        <taxon>Candidatus Entotheonellia</taxon>
        <taxon>Candidatus Entotheonellales</taxon>
        <taxon>Candidatus Entotheonellaceae</taxon>
        <taxon>Candidatus Entotheonella</taxon>
    </lineage>
</organism>
<evidence type="ECO:0000313" key="5">
    <source>
        <dbReference type="Proteomes" id="UP000019141"/>
    </source>
</evidence>
<dbReference type="Pfam" id="PF07995">
    <property type="entry name" value="GSDH"/>
    <property type="match status" value="1"/>
</dbReference>
<name>W4LVV1_ENTF1</name>
<evidence type="ECO:0000313" key="4">
    <source>
        <dbReference type="EMBL" id="ETX01876.1"/>
    </source>
</evidence>
<feature type="domain" description="Glucose/Sorbosone dehydrogenase" evidence="3">
    <location>
        <begin position="44"/>
        <end position="420"/>
    </location>
</feature>
<reference evidence="4 5" key="1">
    <citation type="journal article" date="2014" name="Nature">
        <title>An environmental bacterial taxon with a large and distinct metabolic repertoire.</title>
        <authorList>
            <person name="Wilson M.C."/>
            <person name="Mori T."/>
            <person name="Ruckert C."/>
            <person name="Uria A.R."/>
            <person name="Helf M.J."/>
            <person name="Takada K."/>
            <person name="Gernert C."/>
            <person name="Steffens U.A."/>
            <person name="Heycke N."/>
            <person name="Schmitt S."/>
            <person name="Rinke C."/>
            <person name="Helfrich E.J."/>
            <person name="Brachmann A.O."/>
            <person name="Gurgui C."/>
            <person name="Wakimoto T."/>
            <person name="Kracht M."/>
            <person name="Crusemann M."/>
            <person name="Hentschel U."/>
            <person name="Abe I."/>
            <person name="Matsunaga S."/>
            <person name="Kalinowski J."/>
            <person name="Takeyama H."/>
            <person name="Piel J."/>
        </authorList>
    </citation>
    <scope>NUCLEOTIDE SEQUENCE [LARGE SCALE GENOMIC DNA]</scope>
    <source>
        <strain evidence="5">TSY1</strain>
    </source>
</reference>
<sequence>MYRQLTMWSLCTAMTFALLFSLPAAADQHGGAPKIAHDIVLSGLNNPWDMAFLPDGTMFYTEKCLGLSVRLASGTVNKLLGMKDSNGYASTGDDLFCEGQAGMMGVAVDPDFTQNRQIYVYSTSLKTAPGTNRLMRLKVNDDFTNVSDRTDIIDDVPYKPKATDHPFGGPGAHNGGRVRFGPDGFIYQTTGDTHNGEVPQSPTLVGGKVLRIDRDGKAAAGNQPPKGYDPRIYTYGHRNVQGIAFRPSDGTPVVAEHGPWHSDEITVLKNGGNGGWDPRPNIAGRGDCPANYCGYMPNQMEGMDPKERVKFMPMTDLKTYPDAMKPAWNNNGLSQGTSSATFLTGDHWGAWNGRLAVGIMGIGFGGTPVGQRIDIMELADDGMSVGSVTSISLPMAAGRFRSVVQGPDGSLYASVDEGTIYKLTPSK</sequence>
<dbReference type="InterPro" id="IPR011041">
    <property type="entry name" value="Quinoprot_gluc/sorb_DH_b-prop"/>
</dbReference>
<accession>W4LVV1</accession>
<gene>
    <name evidence="4" type="ORF">ETSY1_05640</name>
</gene>